<comment type="caution">
    <text evidence="1">The sequence shown here is derived from an EMBL/GenBank/DDBJ whole genome shotgun (WGS) entry which is preliminary data.</text>
</comment>
<name>A0A418XVH9_9GAMM</name>
<dbReference type="AlphaFoldDB" id="A0A418XVH9"/>
<accession>A0A418XVH9</accession>
<evidence type="ECO:0000313" key="2">
    <source>
        <dbReference type="Proteomes" id="UP000283734"/>
    </source>
</evidence>
<dbReference type="EMBL" id="QYYA01000004">
    <property type="protein sequence ID" value="RJG16751.1"/>
    <property type="molecule type" value="Genomic_DNA"/>
</dbReference>
<proteinExistence type="predicted"/>
<evidence type="ECO:0000313" key="1">
    <source>
        <dbReference type="EMBL" id="RJG16751.1"/>
    </source>
</evidence>
<gene>
    <name evidence="1" type="ORF">D4A39_13075</name>
</gene>
<keyword evidence="2" id="KW-1185">Reference proteome</keyword>
<organism evidence="1 2">
    <name type="scientific">Alcanivorax profundi</name>
    <dbReference type="NCBI Taxonomy" id="2338368"/>
    <lineage>
        <taxon>Bacteria</taxon>
        <taxon>Pseudomonadati</taxon>
        <taxon>Pseudomonadota</taxon>
        <taxon>Gammaproteobacteria</taxon>
        <taxon>Oceanospirillales</taxon>
        <taxon>Alcanivoracaceae</taxon>
        <taxon>Alcanivorax</taxon>
    </lineage>
</organism>
<protein>
    <submittedName>
        <fullName evidence="1">Uncharacterized protein</fullName>
    </submittedName>
</protein>
<sequence>MVWFSLALALAAATVAVTQWFINQDTRQELSDLRQEFYQLASAQTASVAPPQSPSAEKGSSVGVSDLARLREDFRELNSKVRAMTVSLAKMGNQSEENAALAKRLDGMDKSLGALSGRLTALANRQSQDAPVVQQVATPSLDSQQVSALSAKVNKIDKDLQALYRILQGG</sequence>
<dbReference type="Proteomes" id="UP000283734">
    <property type="component" value="Unassembled WGS sequence"/>
</dbReference>
<reference evidence="1 2" key="1">
    <citation type="submission" date="2018-09" db="EMBL/GenBank/DDBJ databases">
        <title>Alcanivorax profundi sp. nov., isolated from 1000 m-depth seawater of the Mariana Trench.</title>
        <authorList>
            <person name="Liu J."/>
        </authorList>
    </citation>
    <scope>NUCLEOTIDE SEQUENCE [LARGE SCALE GENOMIC DNA]</scope>
    <source>
        <strain evidence="1 2">MTEO17</strain>
    </source>
</reference>